<feature type="compositionally biased region" description="Basic residues" evidence="5">
    <location>
        <begin position="230"/>
        <end position="246"/>
    </location>
</feature>
<comment type="caution">
    <text evidence="7">The sequence shown here is derived from an EMBL/GenBank/DDBJ whole genome shotgun (WGS) entry which is preliminary data.</text>
</comment>
<name>A0A5N5HQ10_9ROSA</name>
<dbReference type="PANTHER" id="PTHR14085">
    <property type="entry name" value="WD-REPEAT PROTEIN BING4"/>
    <property type="match status" value="1"/>
</dbReference>
<reference evidence="8" key="2">
    <citation type="submission" date="2019-10" db="EMBL/GenBank/DDBJ databases">
        <title>A de novo genome assembly of a pear dwarfing rootstock.</title>
        <authorList>
            <person name="Wang F."/>
            <person name="Wang J."/>
            <person name="Li S."/>
            <person name="Zhang Y."/>
            <person name="Fang M."/>
            <person name="Ma L."/>
            <person name="Zhao Y."/>
            <person name="Jiang S."/>
        </authorList>
    </citation>
    <scope>NUCLEOTIDE SEQUENCE [LARGE SCALE GENOMIC DNA]</scope>
</reference>
<keyword evidence="8" id="KW-1185">Reference proteome</keyword>
<dbReference type="GO" id="GO:0032040">
    <property type="term" value="C:small-subunit processome"/>
    <property type="evidence" value="ECO:0007669"/>
    <property type="project" value="TreeGrafter"/>
</dbReference>
<dbReference type="GO" id="GO:0030686">
    <property type="term" value="C:90S preribosome"/>
    <property type="evidence" value="ECO:0007669"/>
    <property type="project" value="TreeGrafter"/>
</dbReference>
<dbReference type="PANTHER" id="PTHR14085:SF3">
    <property type="entry name" value="WD REPEAT-CONTAINING PROTEIN 46"/>
    <property type="match status" value="1"/>
</dbReference>
<keyword evidence="3" id="KW-0677">Repeat</keyword>
<evidence type="ECO:0000256" key="1">
    <source>
        <dbReference type="ARBA" id="ARBA00004604"/>
    </source>
</evidence>
<reference evidence="7 8" key="1">
    <citation type="submission" date="2019-09" db="EMBL/GenBank/DDBJ databases">
        <authorList>
            <person name="Ou C."/>
        </authorList>
    </citation>
    <scope>NUCLEOTIDE SEQUENCE [LARGE SCALE GENOMIC DNA]</scope>
    <source>
        <strain evidence="7">S2</strain>
        <tissue evidence="7">Leaf</tissue>
    </source>
</reference>
<proteinExistence type="predicted"/>
<comment type="subcellular location">
    <subcellularLocation>
        <location evidence="1">Nucleus</location>
        <location evidence="1">Nucleolus</location>
    </subcellularLocation>
</comment>
<keyword evidence="4" id="KW-0539">Nucleus</keyword>
<reference evidence="7 8" key="3">
    <citation type="submission" date="2019-11" db="EMBL/GenBank/DDBJ databases">
        <title>A de novo genome assembly of a pear dwarfing rootstock.</title>
        <authorList>
            <person name="Wang F."/>
            <person name="Wang J."/>
            <person name="Li S."/>
            <person name="Zhang Y."/>
            <person name="Fang M."/>
            <person name="Ma L."/>
            <person name="Zhao Y."/>
            <person name="Jiang S."/>
        </authorList>
    </citation>
    <scope>NUCLEOTIDE SEQUENCE [LARGE SCALE GENOMIC DNA]</scope>
    <source>
        <strain evidence="7">S2</strain>
        <tissue evidence="7">Leaf</tissue>
    </source>
</reference>
<dbReference type="EMBL" id="SMOL01000148">
    <property type="protein sequence ID" value="KAB2628321.1"/>
    <property type="molecule type" value="Genomic_DNA"/>
</dbReference>
<dbReference type="OrthoDB" id="10251154at2759"/>
<evidence type="ECO:0000256" key="2">
    <source>
        <dbReference type="ARBA" id="ARBA00022574"/>
    </source>
</evidence>
<sequence>MLLTKSVIGRLAYYFMYFGTFGFITDDSNKLYLYYLISDQFIKRWDMLHYHDMTNGVMAGSYRTGLGCTNVMQVNPYDGFVALGHSLGTVSMWKPTTCAMAFHPNNGHSCQKGLLAYADGSRAVVPNDLSRTQSFEKKTYMTHKMVKGYPIGNVLFRPYEDVLGIGHSMGWSRILIPGSDEPNFDSWVANPFENREQRSERRVLSLLRKKRIPTKQEKESNIEAANGSVSKKKTKGRNKLGKRATKKKEMIANAKRPFLEQQMKEGRTSG</sequence>
<evidence type="ECO:0000256" key="5">
    <source>
        <dbReference type="SAM" id="MobiDB-lite"/>
    </source>
</evidence>
<gene>
    <name evidence="7" type="ORF">D8674_033116</name>
</gene>
<dbReference type="Proteomes" id="UP000327157">
    <property type="component" value="Chromosome 8"/>
</dbReference>
<evidence type="ECO:0000256" key="4">
    <source>
        <dbReference type="ARBA" id="ARBA00023242"/>
    </source>
</evidence>
<dbReference type="Pfam" id="PF08149">
    <property type="entry name" value="BING4CT"/>
    <property type="match status" value="1"/>
</dbReference>
<dbReference type="InterPro" id="IPR012952">
    <property type="entry name" value="BING4_C_dom"/>
</dbReference>
<evidence type="ECO:0000259" key="6">
    <source>
        <dbReference type="SMART" id="SM01033"/>
    </source>
</evidence>
<organism evidence="7 8">
    <name type="scientific">Pyrus ussuriensis x Pyrus communis</name>
    <dbReference type="NCBI Taxonomy" id="2448454"/>
    <lineage>
        <taxon>Eukaryota</taxon>
        <taxon>Viridiplantae</taxon>
        <taxon>Streptophyta</taxon>
        <taxon>Embryophyta</taxon>
        <taxon>Tracheophyta</taxon>
        <taxon>Spermatophyta</taxon>
        <taxon>Magnoliopsida</taxon>
        <taxon>eudicotyledons</taxon>
        <taxon>Gunneridae</taxon>
        <taxon>Pentapetalae</taxon>
        <taxon>rosids</taxon>
        <taxon>fabids</taxon>
        <taxon>Rosales</taxon>
        <taxon>Rosaceae</taxon>
        <taxon>Amygdaloideae</taxon>
        <taxon>Maleae</taxon>
        <taxon>Pyrus</taxon>
    </lineage>
</organism>
<evidence type="ECO:0000256" key="3">
    <source>
        <dbReference type="ARBA" id="ARBA00022737"/>
    </source>
</evidence>
<evidence type="ECO:0000313" key="8">
    <source>
        <dbReference type="Proteomes" id="UP000327157"/>
    </source>
</evidence>
<feature type="region of interest" description="Disordered" evidence="5">
    <location>
        <begin position="214"/>
        <end position="247"/>
    </location>
</feature>
<dbReference type="InterPro" id="IPR040315">
    <property type="entry name" value="WDR46/Utp7"/>
</dbReference>
<dbReference type="GO" id="GO:0000462">
    <property type="term" value="P:maturation of SSU-rRNA from tricistronic rRNA transcript (SSU-rRNA, 5.8S rRNA, LSU-rRNA)"/>
    <property type="evidence" value="ECO:0007669"/>
    <property type="project" value="TreeGrafter"/>
</dbReference>
<accession>A0A5N5HQ10</accession>
<protein>
    <submittedName>
        <fullName evidence="7">U3 small nucleolar RNA-associated protein 7</fullName>
    </submittedName>
</protein>
<dbReference type="SMART" id="SM01033">
    <property type="entry name" value="BING4CT"/>
    <property type="match status" value="1"/>
</dbReference>
<dbReference type="AlphaFoldDB" id="A0A5N5HQ10"/>
<feature type="domain" description="BING4 C-terminal" evidence="6">
    <location>
        <begin position="139"/>
        <end position="213"/>
    </location>
</feature>
<keyword evidence="2" id="KW-0853">WD repeat</keyword>
<evidence type="ECO:0000313" key="7">
    <source>
        <dbReference type="EMBL" id="KAB2628321.1"/>
    </source>
</evidence>